<name>A0A425CQI8_APHAT</name>
<evidence type="ECO:0000259" key="1">
    <source>
        <dbReference type="Pfam" id="PF03184"/>
    </source>
</evidence>
<dbReference type="PANTHER" id="PTHR19303:SF57">
    <property type="entry name" value="HTH CENPB-TYPE DOMAIN-CONTAINING PROTEIN"/>
    <property type="match status" value="1"/>
</dbReference>
<feature type="domain" description="DDE-1" evidence="1">
    <location>
        <begin position="43"/>
        <end position="167"/>
    </location>
</feature>
<dbReference type="InterPro" id="IPR004875">
    <property type="entry name" value="DDE_SF_endonuclease_dom"/>
</dbReference>
<evidence type="ECO:0000313" key="3">
    <source>
        <dbReference type="Proteomes" id="UP000284702"/>
    </source>
</evidence>
<keyword evidence="3" id="KW-1185">Reference proteome</keyword>
<accession>A0A425CQI8</accession>
<dbReference type="GO" id="GO:0003677">
    <property type="term" value="F:DNA binding"/>
    <property type="evidence" value="ECO:0007669"/>
    <property type="project" value="TreeGrafter"/>
</dbReference>
<proteinExistence type="predicted"/>
<evidence type="ECO:0000313" key="2">
    <source>
        <dbReference type="EMBL" id="RQM19272.1"/>
    </source>
</evidence>
<sequence length="169" mass="19635">MANDVDVIYNADQTAVNYKYLPSKTLNPTKDNTVWIKCGRRTKERATAMLLADTTGKKHPLFLVMKSKKSKIKEVERHDCRNFGNPTAWWNSGLSLTFLEYHFARREGVLDKKVILLWDDFSAHFTDDVVAYAECINVILERVPPRFTWCCQPADVAWIRPLKTNLRDR</sequence>
<protein>
    <recommendedName>
        <fullName evidence="1">DDE-1 domain-containing protein</fullName>
    </recommendedName>
</protein>
<dbReference type="GO" id="GO:0005634">
    <property type="term" value="C:nucleus"/>
    <property type="evidence" value="ECO:0007669"/>
    <property type="project" value="TreeGrafter"/>
</dbReference>
<organism evidence="2 3">
    <name type="scientific">Aphanomyces astaci</name>
    <name type="common">Crayfish plague agent</name>
    <dbReference type="NCBI Taxonomy" id="112090"/>
    <lineage>
        <taxon>Eukaryota</taxon>
        <taxon>Sar</taxon>
        <taxon>Stramenopiles</taxon>
        <taxon>Oomycota</taxon>
        <taxon>Saprolegniomycetes</taxon>
        <taxon>Saprolegniales</taxon>
        <taxon>Verrucalvaceae</taxon>
        <taxon>Aphanomyces</taxon>
    </lineage>
</organism>
<comment type="caution">
    <text evidence="2">The sequence shown here is derived from an EMBL/GenBank/DDBJ whole genome shotgun (WGS) entry which is preliminary data.</text>
</comment>
<dbReference type="AlphaFoldDB" id="A0A425CQI8"/>
<dbReference type="EMBL" id="MZMZ02004445">
    <property type="protein sequence ID" value="RQM19272.1"/>
    <property type="molecule type" value="Genomic_DNA"/>
</dbReference>
<reference evidence="2" key="1">
    <citation type="submission" date="2018-07" db="EMBL/GenBank/DDBJ databases">
        <title>Annotation of Aphanomyces astaci genome assembly.</title>
        <authorList>
            <person name="Studholme D.J."/>
        </authorList>
    </citation>
    <scope>NUCLEOTIDE SEQUENCE [LARGE SCALE GENOMIC DNA]</scope>
    <source>
        <strain evidence="2">Pc</strain>
    </source>
</reference>
<dbReference type="InterPro" id="IPR050863">
    <property type="entry name" value="CenT-Element_Derived"/>
</dbReference>
<dbReference type="PANTHER" id="PTHR19303">
    <property type="entry name" value="TRANSPOSON"/>
    <property type="match status" value="1"/>
</dbReference>
<dbReference type="Proteomes" id="UP000284702">
    <property type="component" value="Unassembled WGS sequence"/>
</dbReference>
<gene>
    <name evidence="2" type="ORF">B5M09_013939</name>
</gene>
<dbReference type="Pfam" id="PF03184">
    <property type="entry name" value="DDE_1"/>
    <property type="match status" value="1"/>
</dbReference>